<proteinExistence type="predicted"/>
<sequence>MFLDSGTPPTILPTQFYDRVVAEVKNQVSMKPVGDDPDLGIQLCYRTKNNLLGPVLIAHFEGKTISNLRFTKRFCFLLGVHQHQ</sequence>
<feature type="domain" description="Xylanase inhibitor C-terminal" evidence="1">
    <location>
        <begin position="2"/>
        <end position="63"/>
    </location>
</feature>
<dbReference type="Gene3D" id="2.40.70.10">
    <property type="entry name" value="Acid Proteases"/>
    <property type="match status" value="1"/>
</dbReference>
<evidence type="ECO:0000259" key="1">
    <source>
        <dbReference type="Pfam" id="PF14541"/>
    </source>
</evidence>
<dbReference type="InterPro" id="IPR021109">
    <property type="entry name" value="Peptidase_aspartic_dom_sf"/>
</dbReference>
<organism evidence="2 3">
    <name type="scientific">Phaseolus angularis</name>
    <name type="common">Azuki bean</name>
    <name type="synonym">Vigna angularis</name>
    <dbReference type="NCBI Taxonomy" id="3914"/>
    <lineage>
        <taxon>Eukaryota</taxon>
        <taxon>Viridiplantae</taxon>
        <taxon>Streptophyta</taxon>
        <taxon>Embryophyta</taxon>
        <taxon>Tracheophyta</taxon>
        <taxon>Spermatophyta</taxon>
        <taxon>Magnoliopsida</taxon>
        <taxon>eudicotyledons</taxon>
        <taxon>Gunneridae</taxon>
        <taxon>Pentapetalae</taxon>
        <taxon>rosids</taxon>
        <taxon>fabids</taxon>
        <taxon>Fabales</taxon>
        <taxon>Fabaceae</taxon>
        <taxon>Papilionoideae</taxon>
        <taxon>50 kb inversion clade</taxon>
        <taxon>NPAAA clade</taxon>
        <taxon>indigoferoid/millettioid clade</taxon>
        <taxon>Phaseoleae</taxon>
        <taxon>Vigna</taxon>
    </lineage>
</organism>
<dbReference type="AlphaFoldDB" id="A0A0L9UX44"/>
<dbReference type="Gramene" id="KOM47301">
    <property type="protein sequence ID" value="KOM47301"/>
    <property type="gene ID" value="LR48_Vigan07g100500"/>
</dbReference>
<accession>A0A0L9UX44</accession>
<dbReference type="Pfam" id="PF14541">
    <property type="entry name" value="TAXi_C"/>
    <property type="match status" value="1"/>
</dbReference>
<dbReference type="SUPFAM" id="SSF50630">
    <property type="entry name" value="Acid proteases"/>
    <property type="match status" value="1"/>
</dbReference>
<evidence type="ECO:0000313" key="2">
    <source>
        <dbReference type="EMBL" id="KOM47301.1"/>
    </source>
</evidence>
<reference evidence="3" key="1">
    <citation type="journal article" date="2015" name="Proc. Natl. Acad. Sci. U.S.A.">
        <title>Genome sequencing of adzuki bean (Vigna angularis) provides insight into high starch and low fat accumulation and domestication.</title>
        <authorList>
            <person name="Yang K."/>
            <person name="Tian Z."/>
            <person name="Chen C."/>
            <person name="Luo L."/>
            <person name="Zhao B."/>
            <person name="Wang Z."/>
            <person name="Yu L."/>
            <person name="Li Y."/>
            <person name="Sun Y."/>
            <person name="Li W."/>
            <person name="Chen Y."/>
            <person name="Li Y."/>
            <person name="Zhang Y."/>
            <person name="Ai D."/>
            <person name="Zhao J."/>
            <person name="Shang C."/>
            <person name="Ma Y."/>
            <person name="Wu B."/>
            <person name="Wang M."/>
            <person name="Gao L."/>
            <person name="Sun D."/>
            <person name="Zhang P."/>
            <person name="Guo F."/>
            <person name="Wang W."/>
            <person name="Li Y."/>
            <person name="Wang J."/>
            <person name="Varshney R.K."/>
            <person name="Wang J."/>
            <person name="Ling H.Q."/>
            <person name="Wan P."/>
        </authorList>
    </citation>
    <scope>NUCLEOTIDE SEQUENCE</scope>
    <source>
        <strain evidence="3">cv. Jingnong 6</strain>
    </source>
</reference>
<dbReference type="EMBL" id="CM003377">
    <property type="protein sequence ID" value="KOM47301.1"/>
    <property type="molecule type" value="Genomic_DNA"/>
</dbReference>
<dbReference type="InterPro" id="IPR032799">
    <property type="entry name" value="TAXi_C"/>
</dbReference>
<name>A0A0L9UX44_PHAAN</name>
<dbReference type="Proteomes" id="UP000053144">
    <property type="component" value="Chromosome 7"/>
</dbReference>
<evidence type="ECO:0000313" key="3">
    <source>
        <dbReference type="Proteomes" id="UP000053144"/>
    </source>
</evidence>
<protein>
    <recommendedName>
        <fullName evidence="1">Xylanase inhibitor C-terminal domain-containing protein</fullName>
    </recommendedName>
</protein>
<gene>
    <name evidence="2" type="ORF">LR48_Vigan07g100500</name>
</gene>